<dbReference type="AlphaFoldDB" id="A0A368VLN4"/>
<evidence type="ECO:0000313" key="1">
    <source>
        <dbReference type="EMBL" id="RCW40531.1"/>
    </source>
</evidence>
<dbReference type="EMBL" id="QPJD01000034">
    <property type="protein sequence ID" value="RCW40531.1"/>
    <property type="molecule type" value="Genomic_DNA"/>
</dbReference>
<protein>
    <submittedName>
        <fullName evidence="1">Uncharacterized protein</fullName>
    </submittedName>
</protein>
<sequence>MITMKKAVAVVLIAVAFLVGTTFATINAEQVYAATPTGGSNDPPVGT</sequence>
<organism evidence="1 2">
    <name type="scientific">Paenibacillus prosopidis</name>
    <dbReference type="NCBI Taxonomy" id="630520"/>
    <lineage>
        <taxon>Bacteria</taxon>
        <taxon>Bacillati</taxon>
        <taxon>Bacillota</taxon>
        <taxon>Bacilli</taxon>
        <taxon>Bacillales</taxon>
        <taxon>Paenibacillaceae</taxon>
        <taxon>Paenibacillus</taxon>
    </lineage>
</organism>
<dbReference type="Proteomes" id="UP000252415">
    <property type="component" value="Unassembled WGS sequence"/>
</dbReference>
<evidence type="ECO:0000313" key="2">
    <source>
        <dbReference type="Proteomes" id="UP000252415"/>
    </source>
</evidence>
<comment type="caution">
    <text evidence="1">The sequence shown here is derived from an EMBL/GenBank/DDBJ whole genome shotgun (WGS) entry which is preliminary data.</text>
</comment>
<accession>A0A368VLN4</accession>
<proteinExistence type="predicted"/>
<keyword evidence="2" id="KW-1185">Reference proteome</keyword>
<gene>
    <name evidence="1" type="ORF">DFP97_1347</name>
</gene>
<name>A0A368VLN4_9BACL</name>
<reference evidence="1 2" key="1">
    <citation type="submission" date="2018-07" db="EMBL/GenBank/DDBJ databases">
        <title>Genomic Encyclopedia of Type Strains, Phase III (KMG-III): the genomes of soil and plant-associated and newly described type strains.</title>
        <authorList>
            <person name="Whitman W."/>
        </authorList>
    </citation>
    <scope>NUCLEOTIDE SEQUENCE [LARGE SCALE GENOMIC DNA]</scope>
    <source>
        <strain evidence="1 2">CECT 7506</strain>
    </source>
</reference>